<sequence length="69" mass="7748">MTKVKTSHAQKKRLAARYSPCRPPLARTPVTQYSNCAPRASLDTYITKRSEPPTSNASGRRKKKMGSQR</sequence>
<comment type="caution">
    <text evidence="2">The sequence shown here is derived from an EMBL/GenBank/DDBJ whole genome shotgun (WGS) entry which is preliminary data.</text>
</comment>
<dbReference type="AlphaFoldDB" id="A0A8S4RA78"/>
<gene>
    <name evidence="2" type="primary">jg928</name>
    <name evidence="2" type="ORF">PAEG_LOCUS11412</name>
</gene>
<name>A0A8S4RA78_9NEOP</name>
<reference evidence="2" key="1">
    <citation type="submission" date="2022-03" db="EMBL/GenBank/DDBJ databases">
        <authorList>
            <person name="Lindestad O."/>
        </authorList>
    </citation>
    <scope>NUCLEOTIDE SEQUENCE</scope>
</reference>
<dbReference type="EMBL" id="CAKXAJ010024965">
    <property type="protein sequence ID" value="CAH2233441.1"/>
    <property type="molecule type" value="Genomic_DNA"/>
</dbReference>
<proteinExistence type="predicted"/>
<feature type="compositionally biased region" description="Basic residues" evidence="1">
    <location>
        <begin position="59"/>
        <end position="69"/>
    </location>
</feature>
<evidence type="ECO:0000313" key="2">
    <source>
        <dbReference type="EMBL" id="CAH2233441.1"/>
    </source>
</evidence>
<evidence type="ECO:0000256" key="1">
    <source>
        <dbReference type="SAM" id="MobiDB-lite"/>
    </source>
</evidence>
<protein>
    <submittedName>
        <fullName evidence="2">Jg928 protein</fullName>
    </submittedName>
</protein>
<dbReference type="OrthoDB" id="7485094at2759"/>
<evidence type="ECO:0000313" key="3">
    <source>
        <dbReference type="Proteomes" id="UP000838756"/>
    </source>
</evidence>
<keyword evidence="3" id="KW-1185">Reference proteome</keyword>
<feature type="compositionally biased region" description="Basic residues" evidence="1">
    <location>
        <begin position="1"/>
        <end position="15"/>
    </location>
</feature>
<dbReference type="Proteomes" id="UP000838756">
    <property type="component" value="Unassembled WGS sequence"/>
</dbReference>
<feature type="region of interest" description="Disordered" evidence="1">
    <location>
        <begin position="1"/>
        <end position="69"/>
    </location>
</feature>
<organism evidence="2 3">
    <name type="scientific">Pararge aegeria aegeria</name>
    <dbReference type="NCBI Taxonomy" id="348720"/>
    <lineage>
        <taxon>Eukaryota</taxon>
        <taxon>Metazoa</taxon>
        <taxon>Ecdysozoa</taxon>
        <taxon>Arthropoda</taxon>
        <taxon>Hexapoda</taxon>
        <taxon>Insecta</taxon>
        <taxon>Pterygota</taxon>
        <taxon>Neoptera</taxon>
        <taxon>Endopterygota</taxon>
        <taxon>Lepidoptera</taxon>
        <taxon>Glossata</taxon>
        <taxon>Ditrysia</taxon>
        <taxon>Papilionoidea</taxon>
        <taxon>Nymphalidae</taxon>
        <taxon>Satyrinae</taxon>
        <taxon>Satyrini</taxon>
        <taxon>Parargina</taxon>
        <taxon>Pararge</taxon>
    </lineage>
</organism>
<accession>A0A8S4RA78</accession>